<accession>A0ABZ2ZU84</accession>
<feature type="compositionally biased region" description="Low complexity" evidence="2">
    <location>
        <begin position="432"/>
        <end position="442"/>
    </location>
</feature>
<dbReference type="EMBL" id="CP151657">
    <property type="protein sequence ID" value="WZP15713.1"/>
    <property type="molecule type" value="Genomic_DNA"/>
</dbReference>
<name>A0ABZ2ZU84_9MICC</name>
<evidence type="ECO:0000256" key="1">
    <source>
        <dbReference type="SAM" id="Coils"/>
    </source>
</evidence>
<dbReference type="SUPFAM" id="SSF53474">
    <property type="entry name" value="alpha/beta-Hydrolases"/>
    <property type="match status" value="1"/>
</dbReference>
<dbReference type="InterPro" id="IPR029058">
    <property type="entry name" value="AB_hydrolase_fold"/>
</dbReference>
<dbReference type="Gene3D" id="3.40.50.1820">
    <property type="entry name" value="alpha/beta hydrolase"/>
    <property type="match status" value="1"/>
</dbReference>
<keyword evidence="4" id="KW-1185">Reference proteome</keyword>
<organism evidence="3 4">
    <name type="scientific">Arthrobacter citreus</name>
    <dbReference type="NCBI Taxonomy" id="1670"/>
    <lineage>
        <taxon>Bacteria</taxon>
        <taxon>Bacillati</taxon>
        <taxon>Actinomycetota</taxon>
        <taxon>Actinomycetes</taxon>
        <taxon>Micrococcales</taxon>
        <taxon>Micrococcaceae</taxon>
        <taxon>Arthrobacter</taxon>
    </lineage>
</organism>
<evidence type="ECO:0000313" key="3">
    <source>
        <dbReference type="EMBL" id="WZP15713.1"/>
    </source>
</evidence>
<feature type="region of interest" description="Disordered" evidence="2">
    <location>
        <begin position="419"/>
        <end position="447"/>
    </location>
</feature>
<evidence type="ECO:0000313" key="4">
    <source>
        <dbReference type="Proteomes" id="UP001448858"/>
    </source>
</evidence>
<dbReference type="RefSeq" id="WP_342023365.1">
    <property type="nucleotide sequence ID" value="NZ_CP151657.1"/>
</dbReference>
<keyword evidence="1" id="KW-0175">Coiled coil</keyword>
<sequence length="482" mass="49615">MSVAAAPPASGDGGGISVKGGSRGLTVEYRELRAAGEQLERIAERLRDTRTRGVFICLRLYGLQGAPALPASAGRAADAVDSAAQSLSRNIADLEEAAASLRKAVENYLEVEGRLEQSMKAVPGAAPLTALMFWSLGGWGRPSLAVPELLGPRRDSLAAGLFGLPGLLATAELPSLTVSKVPGTHGKVTAPRTAYGLLKRSRILLEADSNAHVVEILTIHQDGQGVRVVTLPGTEGDPSLEVGVNPFDTLGNAEARARDSRYVADAVAAALRQAGASADDAVILVGYSQGGIHAVNTGARLAEDGEFTVEMVLTAGAPAGDRNVPEGIKVLHLEHGLDMVPGLDGSSNPDTPDRITVTGSAPVPDGGGPLGPAHELDVYLEMAAQADASSDPSLTEMLGHLAQVIGSGRVAARSLYKFSRKSGEKPPPRQPGRPVLPGNGLPLPSPGQVPPVLVKPVAPVLVPPAPPIPVPPVVPPIGPRGW</sequence>
<gene>
    <name evidence="3" type="ORF">AAE021_16420</name>
</gene>
<feature type="coiled-coil region" evidence="1">
    <location>
        <begin position="77"/>
        <end position="111"/>
    </location>
</feature>
<evidence type="ECO:0000256" key="2">
    <source>
        <dbReference type="SAM" id="MobiDB-lite"/>
    </source>
</evidence>
<reference evidence="3 4" key="1">
    <citation type="submission" date="2024-04" db="EMBL/GenBank/DDBJ databases">
        <title>Arthrobacter sp. from Plains bison fecal sample.</title>
        <authorList>
            <person name="Ruzzini A."/>
        </authorList>
    </citation>
    <scope>NUCLEOTIDE SEQUENCE [LARGE SCALE GENOMIC DNA]</scope>
    <source>
        <strain evidence="3 4">EINP1</strain>
    </source>
</reference>
<protein>
    <recommendedName>
        <fullName evidence="5">Alpha/beta hydrolase</fullName>
    </recommendedName>
</protein>
<dbReference type="Proteomes" id="UP001448858">
    <property type="component" value="Chromosome"/>
</dbReference>
<proteinExistence type="predicted"/>
<evidence type="ECO:0008006" key="5">
    <source>
        <dbReference type="Google" id="ProtNLM"/>
    </source>
</evidence>